<evidence type="ECO:0000313" key="3">
    <source>
        <dbReference type="Proteomes" id="UP001321749"/>
    </source>
</evidence>
<evidence type="ECO:0000313" key="2">
    <source>
        <dbReference type="EMBL" id="KAK4462939.1"/>
    </source>
</evidence>
<keyword evidence="3" id="KW-1185">Reference proteome</keyword>
<dbReference type="PANTHER" id="PTHR36847">
    <property type="entry name" value="AMIDOLIGASE ENZYME"/>
    <property type="match status" value="1"/>
</dbReference>
<dbReference type="InterPro" id="IPR022025">
    <property type="entry name" value="Amidoligase_2"/>
</dbReference>
<feature type="region of interest" description="Disordered" evidence="1">
    <location>
        <begin position="1"/>
        <end position="49"/>
    </location>
</feature>
<dbReference type="Proteomes" id="UP001321749">
    <property type="component" value="Unassembled WGS sequence"/>
</dbReference>
<dbReference type="AlphaFoldDB" id="A0AAV9HSY4"/>
<feature type="compositionally biased region" description="Basic residues" evidence="1">
    <location>
        <begin position="24"/>
        <end position="43"/>
    </location>
</feature>
<accession>A0AAV9HSY4</accession>
<sequence length="420" mass="47676">MPHIVSYAPYSGSPSSTSSSIHSRSSHSHRSHHDSSIRHRSSSRRREVRPSAPDFRFCVELGLVLRSRELNHKTTHELEREVSVQLTLAKVANAIASPTTSVATESSRQWTIASEHCIPSQPKDHRFGVKLVSPFMRFSAGRHESWIAKISTVMRTLNTHFEVTSSHQCFTHVHIVPVTGYWKLQQVKSLAKSALYFERCLDELVPPYRRRSVWAKSNRNNKYFAHRSMTQCFDKVDRQPSAESVAERMNLCDAASPTGASLRSVRAKNDENPALDFTHDTYRWNFLNLQEGGGFGTVEYRQAPGSTTSQEVMTWVMLVGCFARLSCQLGDSIKPADLPQTESLGEWLMYEAQWCSLPYDDLLQNLLDQATPTSLAAGKIPGMDADNITIDDDQRLRWKAGEHKYAIDKYHRMITHLLRD</sequence>
<gene>
    <name evidence="2" type="ORF">QBC42DRAFT_266736</name>
</gene>
<feature type="compositionally biased region" description="Low complexity" evidence="1">
    <location>
        <begin position="11"/>
        <end position="23"/>
    </location>
</feature>
<comment type="caution">
    <text evidence="2">The sequence shown here is derived from an EMBL/GenBank/DDBJ whole genome shotgun (WGS) entry which is preliminary data.</text>
</comment>
<organism evidence="2 3">
    <name type="scientific">Cladorrhinum samala</name>
    <dbReference type="NCBI Taxonomy" id="585594"/>
    <lineage>
        <taxon>Eukaryota</taxon>
        <taxon>Fungi</taxon>
        <taxon>Dikarya</taxon>
        <taxon>Ascomycota</taxon>
        <taxon>Pezizomycotina</taxon>
        <taxon>Sordariomycetes</taxon>
        <taxon>Sordariomycetidae</taxon>
        <taxon>Sordariales</taxon>
        <taxon>Podosporaceae</taxon>
        <taxon>Cladorrhinum</taxon>
    </lineage>
</organism>
<reference evidence="2" key="1">
    <citation type="journal article" date="2023" name="Mol. Phylogenet. Evol.">
        <title>Genome-scale phylogeny and comparative genomics of the fungal order Sordariales.</title>
        <authorList>
            <person name="Hensen N."/>
            <person name="Bonometti L."/>
            <person name="Westerberg I."/>
            <person name="Brannstrom I.O."/>
            <person name="Guillou S."/>
            <person name="Cros-Aarteil S."/>
            <person name="Calhoun S."/>
            <person name="Haridas S."/>
            <person name="Kuo A."/>
            <person name="Mondo S."/>
            <person name="Pangilinan J."/>
            <person name="Riley R."/>
            <person name="LaButti K."/>
            <person name="Andreopoulos B."/>
            <person name="Lipzen A."/>
            <person name="Chen C."/>
            <person name="Yan M."/>
            <person name="Daum C."/>
            <person name="Ng V."/>
            <person name="Clum A."/>
            <person name="Steindorff A."/>
            <person name="Ohm R.A."/>
            <person name="Martin F."/>
            <person name="Silar P."/>
            <person name="Natvig D.O."/>
            <person name="Lalanne C."/>
            <person name="Gautier V."/>
            <person name="Ament-Velasquez S.L."/>
            <person name="Kruys A."/>
            <person name="Hutchinson M.I."/>
            <person name="Powell A.J."/>
            <person name="Barry K."/>
            <person name="Miller A.N."/>
            <person name="Grigoriev I.V."/>
            <person name="Debuchy R."/>
            <person name="Gladieux P."/>
            <person name="Hiltunen Thoren M."/>
            <person name="Johannesson H."/>
        </authorList>
    </citation>
    <scope>NUCLEOTIDE SEQUENCE</scope>
    <source>
        <strain evidence="2">PSN324</strain>
    </source>
</reference>
<name>A0AAV9HSY4_9PEZI</name>
<reference evidence="2" key="2">
    <citation type="submission" date="2023-06" db="EMBL/GenBank/DDBJ databases">
        <authorList>
            <consortium name="Lawrence Berkeley National Laboratory"/>
            <person name="Mondo S.J."/>
            <person name="Hensen N."/>
            <person name="Bonometti L."/>
            <person name="Westerberg I."/>
            <person name="Brannstrom I.O."/>
            <person name="Guillou S."/>
            <person name="Cros-Aarteil S."/>
            <person name="Calhoun S."/>
            <person name="Haridas S."/>
            <person name="Kuo A."/>
            <person name="Pangilinan J."/>
            <person name="Riley R."/>
            <person name="Labutti K."/>
            <person name="Andreopoulos B."/>
            <person name="Lipzen A."/>
            <person name="Chen C."/>
            <person name="Yanf M."/>
            <person name="Daum C."/>
            <person name="Ng V."/>
            <person name="Clum A."/>
            <person name="Steindorff A."/>
            <person name="Ohm R."/>
            <person name="Martin F."/>
            <person name="Silar P."/>
            <person name="Natvig D."/>
            <person name="Lalanne C."/>
            <person name="Gautier V."/>
            <person name="Ament-Velasquez S.L."/>
            <person name="Kruys A."/>
            <person name="Hutchinson M.I."/>
            <person name="Powell A.J."/>
            <person name="Barry K."/>
            <person name="Miller A.N."/>
            <person name="Grigoriev I.V."/>
            <person name="Debuchy R."/>
            <person name="Gladieux P."/>
            <person name="Thoren M.H."/>
            <person name="Johannesson H."/>
        </authorList>
    </citation>
    <scope>NUCLEOTIDE SEQUENCE</scope>
    <source>
        <strain evidence="2">PSN324</strain>
    </source>
</reference>
<protein>
    <submittedName>
        <fullName evidence="2">Uncharacterized protein</fullName>
    </submittedName>
</protein>
<dbReference type="Pfam" id="PF12224">
    <property type="entry name" value="Amidoligase_2"/>
    <property type="match status" value="1"/>
</dbReference>
<dbReference type="EMBL" id="MU864965">
    <property type="protein sequence ID" value="KAK4462939.1"/>
    <property type="molecule type" value="Genomic_DNA"/>
</dbReference>
<evidence type="ECO:0000256" key="1">
    <source>
        <dbReference type="SAM" id="MobiDB-lite"/>
    </source>
</evidence>
<dbReference type="PANTHER" id="PTHR36847:SF1">
    <property type="entry name" value="AMIDOLIGASE ENZYME"/>
    <property type="match status" value="1"/>
</dbReference>
<proteinExistence type="predicted"/>